<reference evidence="12" key="1">
    <citation type="submission" date="2018-04" db="EMBL/GenBank/DDBJ databases">
        <authorList>
            <person name="Watanabe M."/>
            <person name="Kojima H."/>
        </authorList>
    </citation>
    <scope>NUCLEOTIDE SEQUENCE [LARGE SCALE GENOMIC DNA]</scope>
    <source>
        <strain evidence="12">Dysh456</strain>
    </source>
</reference>
<organism evidence="11 12">
    <name type="scientific">Aerosticca soli</name>
    <dbReference type="NCBI Taxonomy" id="2010829"/>
    <lineage>
        <taxon>Bacteria</taxon>
        <taxon>Pseudomonadati</taxon>
        <taxon>Pseudomonadota</taxon>
        <taxon>Gammaproteobacteria</taxon>
        <taxon>Lysobacterales</taxon>
        <taxon>Rhodanobacteraceae</taxon>
        <taxon>Aerosticca</taxon>
    </lineage>
</organism>
<dbReference type="NCBIfam" id="TIGR00652">
    <property type="entry name" value="DapF"/>
    <property type="match status" value="1"/>
</dbReference>
<feature type="binding site" evidence="9">
    <location>
        <begin position="219"/>
        <end position="220"/>
    </location>
    <ligand>
        <name>substrate</name>
    </ligand>
</feature>
<evidence type="ECO:0000256" key="7">
    <source>
        <dbReference type="ARBA" id="ARBA00023235"/>
    </source>
</evidence>
<feature type="active site" description="Proton acceptor" evidence="9">
    <location>
        <position position="218"/>
    </location>
</feature>
<comment type="similarity">
    <text evidence="2 9">Belongs to the diaminopimelate epimerase family.</text>
</comment>
<dbReference type="PROSITE" id="PS01326">
    <property type="entry name" value="DAP_EPIMERASE"/>
    <property type="match status" value="1"/>
</dbReference>
<keyword evidence="4 9" id="KW-0963">Cytoplasm</keyword>
<accession>A0A2Z6E833</accession>
<evidence type="ECO:0000256" key="6">
    <source>
        <dbReference type="ARBA" id="ARBA00023154"/>
    </source>
</evidence>
<dbReference type="UniPathway" id="UPA00034">
    <property type="reaction ID" value="UER00025"/>
</dbReference>
<feature type="site" description="Could be important to modulate the pK values of the two catalytic cysteine residues" evidence="9">
    <location>
        <position position="160"/>
    </location>
</feature>
<gene>
    <name evidence="9" type="primary">dapF</name>
    <name evidence="11" type="ORF">ALSL_2681</name>
</gene>
<keyword evidence="7 9" id="KW-0413">Isomerase</keyword>
<feature type="binding site" evidence="9">
    <location>
        <position position="11"/>
    </location>
    <ligand>
        <name>substrate</name>
    </ligand>
</feature>
<feature type="binding site" evidence="9">
    <location>
        <begin position="74"/>
        <end position="75"/>
    </location>
    <ligand>
        <name>substrate</name>
    </ligand>
</feature>
<dbReference type="EMBL" id="AP018560">
    <property type="protein sequence ID" value="BBD81305.1"/>
    <property type="molecule type" value="Genomic_DNA"/>
</dbReference>
<dbReference type="InterPro" id="IPR018510">
    <property type="entry name" value="DAP_epimerase_AS"/>
</dbReference>
<dbReference type="HAMAP" id="MF_00197">
    <property type="entry name" value="DAP_epimerase"/>
    <property type="match status" value="1"/>
</dbReference>
<reference evidence="12" key="2">
    <citation type="submission" date="2018-06" db="EMBL/GenBank/DDBJ databases">
        <title>Genome sequence of Rhodanobacteraceae bacterium strain Dysh456.</title>
        <authorList>
            <person name="Fukui M."/>
        </authorList>
    </citation>
    <scope>NUCLEOTIDE SEQUENCE [LARGE SCALE GENOMIC DNA]</scope>
    <source>
        <strain evidence="12">Dysh456</strain>
    </source>
</reference>
<comment type="subcellular location">
    <subcellularLocation>
        <location evidence="9">Cytoplasm</location>
    </subcellularLocation>
</comment>
<evidence type="ECO:0000313" key="12">
    <source>
        <dbReference type="Proteomes" id="UP000270530"/>
    </source>
</evidence>
<comment type="catalytic activity">
    <reaction evidence="8 9">
        <text>(2S,6S)-2,6-diaminopimelate = meso-2,6-diaminopimelate</text>
        <dbReference type="Rhea" id="RHEA:15393"/>
        <dbReference type="ChEBI" id="CHEBI:57609"/>
        <dbReference type="ChEBI" id="CHEBI:57791"/>
        <dbReference type="EC" id="5.1.1.7"/>
    </reaction>
</comment>
<evidence type="ECO:0000256" key="10">
    <source>
        <dbReference type="PROSITE-ProRule" id="PRU10125"/>
    </source>
</evidence>
<dbReference type="Proteomes" id="UP000270530">
    <property type="component" value="Chromosome"/>
</dbReference>
<comment type="pathway">
    <text evidence="1 9">Amino-acid biosynthesis; L-lysine biosynthesis via DAP pathway; DL-2,6-diaminopimelate from LL-2,6-diaminopimelate: step 1/1.</text>
</comment>
<dbReference type="KEGG" id="rbd:ALSL_2681"/>
<evidence type="ECO:0000256" key="4">
    <source>
        <dbReference type="ARBA" id="ARBA00022490"/>
    </source>
</evidence>
<evidence type="ECO:0000256" key="8">
    <source>
        <dbReference type="ARBA" id="ARBA00051712"/>
    </source>
</evidence>
<dbReference type="PANTHER" id="PTHR31689">
    <property type="entry name" value="DIAMINOPIMELATE EPIMERASE, CHLOROPLASTIC"/>
    <property type="match status" value="1"/>
</dbReference>
<dbReference type="AlphaFoldDB" id="A0A2Z6E833"/>
<dbReference type="SUPFAM" id="SSF54506">
    <property type="entry name" value="Diaminopimelate epimerase-like"/>
    <property type="match status" value="1"/>
</dbReference>
<proteinExistence type="inferred from homology"/>
<dbReference type="Gene3D" id="3.10.310.10">
    <property type="entry name" value="Diaminopimelate Epimerase, Chain A, domain 1"/>
    <property type="match status" value="2"/>
</dbReference>
<keyword evidence="6 9" id="KW-0457">Lysine biosynthesis</keyword>
<feature type="binding site" evidence="9">
    <location>
        <position position="64"/>
    </location>
    <ligand>
        <name>substrate</name>
    </ligand>
</feature>
<dbReference type="PANTHER" id="PTHR31689:SF0">
    <property type="entry name" value="DIAMINOPIMELATE EPIMERASE"/>
    <property type="match status" value="1"/>
</dbReference>
<feature type="binding site" evidence="9">
    <location>
        <position position="158"/>
    </location>
    <ligand>
        <name>substrate</name>
    </ligand>
</feature>
<dbReference type="Pfam" id="PF01678">
    <property type="entry name" value="DAP_epimerase"/>
    <property type="match status" value="2"/>
</dbReference>
<feature type="binding site" evidence="9">
    <location>
        <begin position="209"/>
        <end position="210"/>
    </location>
    <ligand>
        <name>substrate</name>
    </ligand>
</feature>
<dbReference type="GO" id="GO:0008837">
    <property type="term" value="F:diaminopimelate epimerase activity"/>
    <property type="evidence" value="ECO:0007669"/>
    <property type="project" value="UniProtKB-UniRule"/>
</dbReference>
<comment type="subunit">
    <text evidence="9">Homodimer.</text>
</comment>
<feature type="binding site" evidence="9">
    <location>
        <position position="191"/>
    </location>
    <ligand>
        <name>substrate</name>
    </ligand>
</feature>
<sequence length="277" mass="29113">MRFSKMHGLGNDFVVLDARTRPLALDAAAIRALADRHTGVGCDQLLTIEPARDPSCAFRYGIWNADGSPSGQCGNGVRCVAAWLHRAGALELGETVRLESPSGPVDVRLLGPLEVAVDMGEPVFAPARIPFLAEAEADRYPIAVAGGELVIGAVSMGNPHAVVVVDDPEAAGIDALGPALSTHPRFPQGANAGFVRRLDRNHLRLRVHERGSGWTLACGTGACAAMAVLRRRGEVEAGVAVTLPGGTLHIDWPGPGHPLWMTGPAAFVFEGDWPHAA</sequence>
<evidence type="ECO:0000256" key="3">
    <source>
        <dbReference type="ARBA" id="ARBA00013080"/>
    </source>
</evidence>
<protein>
    <recommendedName>
        <fullName evidence="3 9">Diaminopimelate epimerase</fullName>
        <shortName evidence="9">DAP epimerase</shortName>
        <ecNumber evidence="3 9">5.1.1.7</ecNumber>
    </recommendedName>
    <alternativeName>
        <fullName evidence="9">PLP-independent amino acid racemase</fullName>
    </alternativeName>
</protein>
<feature type="active site" evidence="10">
    <location>
        <position position="73"/>
    </location>
</feature>
<feature type="binding site" evidence="9">
    <location>
        <position position="44"/>
    </location>
    <ligand>
        <name>substrate</name>
    </ligand>
</feature>
<dbReference type="FunFam" id="3.10.310.10:FF:000001">
    <property type="entry name" value="Diaminopimelate epimerase"/>
    <property type="match status" value="1"/>
</dbReference>
<dbReference type="GO" id="GO:0005829">
    <property type="term" value="C:cytosol"/>
    <property type="evidence" value="ECO:0007669"/>
    <property type="project" value="TreeGrafter"/>
</dbReference>
<dbReference type="InterPro" id="IPR001653">
    <property type="entry name" value="DAP_epimerase_DapF"/>
</dbReference>
<evidence type="ECO:0000256" key="2">
    <source>
        <dbReference type="ARBA" id="ARBA00010219"/>
    </source>
</evidence>
<keyword evidence="12" id="KW-1185">Reference proteome</keyword>
<evidence type="ECO:0000256" key="1">
    <source>
        <dbReference type="ARBA" id="ARBA00005196"/>
    </source>
</evidence>
<dbReference type="RefSeq" id="WP_126539868.1">
    <property type="nucleotide sequence ID" value="NZ_AP018560.1"/>
</dbReference>
<evidence type="ECO:0000313" key="11">
    <source>
        <dbReference type="EMBL" id="BBD81305.1"/>
    </source>
</evidence>
<dbReference type="GO" id="GO:0009089">
    <property type="term" value="P:lysine biosynthetic process via diaminopimelate"/>
    <property type="evidence" value="ECO:0007669"/>
    <property type="project" value="UniProtKB-UniRule"/>
</dbReference>
<dbReference type="EC" id="5.1.1.7" evidence="3 9"/>
<feature type="site" description="Could be important to modulate the pK values of the two catalytic cysteine residues" evidence="9">
    <location>
        <position position="209"/>
    </location>
</feature>
<keyword evidence="5 9" id="KW-0028">Amino-acid biosynthesis</keyword>
<feature type="active site" description="Proton donor" evidence="9">
    <location>
        <position position="73"/>
    </location>
</feature>
<feature type="site" description="Important for dimerization" evidence="9">
    <location>
        <position position="269"/>
    </location>
</feature>
<dbReference type="OrthoDB" id="9805408at2"/>
<evidence type="ECO:0000256" key="5">
    <source>
        <dbReference type="ARBA" id="ARBA00022605"/>
    </source>
</evidence>
<name>A0A2Z6E833_9GAMM</name>
<comment type="function">
    <text evidence="9">Catalyzes the stereoinversion of LL-2,6-diaminopimelate (L,L-DAP) to meso-diaminopimelate (meso-DAP), a precursor of L-lysine and an essential component of the bacterial peptidoglycan.</text>
</comment>
<evidence type="ECO:0000256" key="9">
    <source>
        <dbReference type="HAMAP-Rule" id="MF_00197"/>
    </source>
</evidence>